<sequence length="414" mass="44395">MTHADGRNMLTTAQAAARLGVKPETVYAYVSRGLLTSTRLTGVRGSVFDVDEVESLAGRDTARRTDIGAVERIRTRITLIDDGHLYYRGRDAVELSSRAFESVAHFVWTGELLDEVHFHADSVVVQRCREATTLVSPDCRSIDRIRIAVDIASTYRPMRFDTGSTSVVREAGQLLATVAAALGGGSPELSVAESVWAAVKSDSSDPNGLAVLQAALVLMADHGLAASTLGVRVAASTRANLYSAVSAGLGCIDGPLHGSAADPVYRFLTTAIDDPIGALATQLRSGERVPGFGHVIYTDRDPRAEELLRLLRDPAHGADPVVIAAADTIIEEVSSRFDTFPNSDFALATFTLAYGLRADTPEMLFALAALSDGRHTPSRNTTKRPFAFGFQASTRGLDREPTEAGNLLRRRAVQ</sequence>
<dbReference type="Pfam" id="PF00285">
    <property type="entry name" value="Citrate_synt"/>
    <property type="match status" value="1"/>
</dbReference>
<evidence type="ECO:0000256" key="2">
    <source>
        <dbReference type="ARBA" id="ARBA00010566"/>
    </source>
</evidence>
<dbReference type="PANTHER" id="PTHR11739:SF4">
    <property type="entry name" value="CITRATE SYNTHASE, PEROXISOMAL"/>
    <property type="match status" value="1"/>
</dbReference>
<dbReference type="InterPro" id="IPR016143">
    <property type="entry name" value="Citrate_synth-like_sm_a-sub"/>
</dbReference>
<reference evidence="7 8" key="1">
    <citation type="submission" date="2023-10" db="EMBL/GenBank/DDBJ databases">
        <title>Development of a sustainable strategy for remediation of hydrocarbon-contaminated territories based on the waste exchange concept.</title>
        <authorList>
            <person name="Krivoruchko A."/>
        </authorList>
    </citation>
    <scope>NUCLEOTIDE SEQUENCE [LARGE SCALE GENOMIC DNA]</scope>
    <source>
        <strain evidence="7 8">IEGM 1322</strain>
    </source>
</reference>
<dbReference type="EMBL" id="JAWLKE010000003">
    <property type="protein sequence ID" value="MDV6230327.1"/>
    <property type="molecule type" value="Genomic_DNA"/>
</dbReference>
<comment type="pathway">
    <text evidence="1">Carbohydrate metabolism; tricarboxylic acid cycle.</text>
</comment>
<evidence type="ECO:0000313" key="8">
    <source>
        <dbReference type="Proteomes" id="UP001185899"/>
    </source>
</evidence>
<dbReference type="InterPro" id="IPR009061">
    <property type="entry name" value="DNA-bd_dom_put_sf"/>
</dbReference>
<dbReference type="Proteomes" id="UP001185899">
    <property type="component" value="Unassembled WGS sequence"/>
</dbReference>
<organism evidence="7 8">
    <name type="scientific">Rhodococcus cercidiphylli</name>
    <dbReference type="NCBI Taxonomy" id="489916"/>
    <lineage>
        <taxon>Bacteria</taxon>
        <taxon>Bacillati</taxon>
        <taxon>Actinomycetota</taxon>
        <taxon>Actinomycetes</taxon>
        <taxon>Mycobacteriales</taxon>
        <taxon>Nocardiaceae</taxon>
        <taxon>Rhodococcus</taxon>
    </lineage>
</organism>
<dbReference type="InterPro" id="IPR019810">
    <property type="entry name" value="Citrate_synthase_AS"/>
</dbReference>
<dbReference type="RefSeq" id="WP_317547821.1">
    <property type="nucleotide sequence ID" value="NZ_JAWLKE010000003.1"/>
</dbReference>
<evidence type="ECO:0000256" key="5">
    <source>
        <dbReference type="RuleBase" id="RU003406"/>
    </source>
</evidence>
<dbReference type="InterPro" id="IPR002020">
    <property type="entry name" value="Citrate_synthase"/>
</dbReference>
<evidence type="ECO:0000256" key="4">
    <source>
        <dbReference type="ARBA" id="ARBA00022679"/>
    </source>
</evidence>
<comment type="similarity">
    <text evidence="2 5">Belongs to the citrate synthase family.</text>
</comment>
<dbReference type="PRINTS" id="PR00143">
    <property type="entry name" value="CITRTSNTHASE"/>
</dbReference>
<dbReference type="PROSITE" id="PS00480">
    <property type="entry name" value="CITRATE_SYNTHASE"/>
    <property type="match status" value="1"/>
</dbReference>
<dbReference type="Gene3D" id="1.10.580.10">
    <property type="entry name" value="Citrate Synthase, domain 1"/>
    <property type="match status" value="1"/>
</dbReference>
<gene>
    <name evidence="7" type="ORF">R3P95_07185</name>
</gene>
<evidence type="ECO:0000256" key="6">
    <source>
        <dbReference type="SAM" id="MobiDB-lite"/>
    </source>
</evidence>
<protein>
    <recommendedName>
        <fullName evidence="3">citrate synthase (unknown stereospecificity)</fullName>
        <ecNumber evidence="3">2.3.3.16</ecNumber>
    </recommendedName>
</protein>
<keyword evidence="4 5" id="KW-0808">Transferase</keyword>
<dbReference type="InterPro" id="IPR036969">
    <property type="entry name" value="Citrate_synthase_sf"/>
</dbReference>
<evidence type="ECO:0000313" key="7">
    <source>
        <dbReference type="EMBL" id="MDV6230327.1"/>
    </source>
</evidence>
<evidence type="ECO:0000256" key="3">
    <source>
        <dbReference type="ARBA" id="ARBA00012972"/>
    </source>
</evidence>
<accession>A0ABU4AVR6</accession>
<keyword evidence="8" id="KW-1185">Reference proteome</keyword>
<comment type="caution">
    <text evidence="7">The sequence shown here is derived from an EMBL/GenBank/DDBJ whole genome shotgun (WGS) entry which is preliminary data.</text>
</comment>
<dbReference type="InterPro" id="IPR016142">
    <property type="entry name" value="Citrate_synth-like_lrg_a-sub"/>
</dbReference>
<dbReference type="EC" id="2.3.3.16" evidence="3"/>
<dbReference type="SUPFAM" id="SSF46955">
    <property type="entry name" value="Putative DNA-binding domain"/>
    <property type="match status" value="1"/>
</dbReference>
<proteinExistence type="inferred from homology"/>
<dbReference type="Gene3D" id="1.10.230.10">
    <property type="entry name" value="Cytochrome P450-Terp, domain 2"/>
    <property type="match status" value="1"/>
</dbReference>
<dbReference type="SUPFAM" id="SSF48256">
    <property type="entry name" value="Citrate synthase"/>
    <property type="match status" value="1"/>
</dbReference>
<feature type="region of interest" description="Disordered" evidence="6">
    <location>
        <begin position="390"/>
        <end position="414"/>
    </location>
</feature>
<dbReference type="PANTHER" id="PTHR11739">
    <property type="entry name" value="CITRATE SYNTHASE"/>
    <property type="match status" value="1"/>
</dbReference>
<evidence type="ECO:0000256" key="1">
    <source>
        <dbReference type="ARBA" id="ARBA00005163"/>
    </source>
</evidence>
<name>A0ABU4AVR6_9NOCA</name>